<dbReference type="Pfam" id="PF00069">
    <property type="entry name" value="Pkinase"/>
    <property type="match status" value="1"/>
</dbReference>
<evidence type="ECO:0000256" key="6">
    <source>
        <dbReference type="PROSITE-ProRule" id="PRU10141"/>
    </source>
</evidence>
<keyword evidence="5 6" id="KW-0067">ATP-binding</keyword>
<keyword evidence="1" id="KW-0723">Serine/threonine-protein kinase</keyword>
<dbReference type="AlphaFoldDB" id="A0A8J2JCN5"/>
<dbReference type="PROSITE" id="PS50011">
    <property type="entry name" value="PROTEIN_KINASE_DOM"/>
    <property type="match status" value="1"/>
</dbReference>
<evidence type="ECO:0000256" key="3">
    <source>
        <dbReference type="ARBA" id="ARBA00022741"/>
    </source>
</evidence>
<comment type="caution">
    <text evidence="8">The sequence shown here is derived from an EMBL/GenBank/DDBJ whole genome shotgun (WGS) entry which is preliminary data.</text>
</comment>
<evidence type="ECO:0000259" key="7">
    <source>
        <dbReference type="PROSITE" id="PS50011"/>
    </source>
</evidence>
<keyword evidence="4" id="KW-0418">Kinase</keyword>
<name>A0A8J2JCN5_FUSEQ</name>
<sequence>MAAFLKRLRCPSRVWKPLTFSSTRYPRIPSNPEIEEELIPGYVASRYYPVRIGQVLHNRYQVVGKLGFGTSSTVWLARDLTGRRHVALKLFINAQSMGTQLDIHTDIKADNIMFGIGDDLVFAKFEEQELQHPSPRKEVDGRSIYATRELQMSKEWGAPVLCDLGSAVSGDLEHTEDIQPDIYRAPEVIIEAPWTYEVDIWNVGCMIWDLFEGGSLFTGYDPQLRTYRSRAHLAEMIAVLGKPPKSLLQSGSSSHKFFTETGDFLHDIPIPNSTSLKKLETNLEGEDQQKFLAMMDKMLQWDPSKRSSAKDLARDEWIMKNM</sequence>
<gene>
    <name evidence="8" type="ORF">FEQUK3_LOCUS8767</name>
</gene>
<dbReference type="PANTHER" id="PTHR45646:SF11">
    <property type="entry name" value="SERINE_THREONINE-PROTEIN KINASE DOA"/>
    <property type="match status" value="1"/>
</dbReference>
<dbReference type="InterPro" id="IPR017441">
    <property type="entry name" value="Protein_kinase_ATP_BS"/>
</dbReference>
<dbReference type="GO" id="GO:0043484">
    <property type="term" value="P:regulation of RNA splicing"/>
    <property type="evidence" value="ECO:0007669"/>
    <property type="project" value="TreeGrafter"/>
</dbReference>
<dbReference type="PROSITE" id="PS00107">
    <property type="entry name" value="PROTEIN_KINASE_ATP"/>
    <property type="match status" value="1"/>
</dbReference>
<reference evidence="8" key="1">
    <citation type="submission" date="2021-05" db="EMBL/GenBank/DDBJ databases">
        <authorList>
            <person name="Khan N."/>
        </authorList>
    </citation>
    <scope>NUCLEOTIDE SEQUENCE</scope>
</reference>
<dbReference type="SMART" id="SM00220">
    <property type="entry name" value="S_TKc"/>
    <property type="match status" value="1"/>
</dbReference>
<evidence type="ECO:0000313" key="8">
    <source>
        <dbReference type="EMBL" id="CAG7563069.1"/>
    </source>
</evidence>
<evidence type="ECO:0000256" key="1">
    <source>
        <dbReference type="ARBA" id="ARBA00022527"/>
    </source>
</evidence>
<dbReference type="InterPro" id="IPR051175">
    <property type="entry name" value="CLK_kinases"/>
</dbReference>
<dbReference type="GO" id="GO:0004674">
    <property type="term" value="F:protein serine/threonine kinase activity"/>
    <property type="evidence" value="ECO:0007669"/>
    <property type="project" value="UniProtKB-KW"/>
</dbReference>
<dbReference type="EMBL" id="CAJSTJ010000152">
    <property type="protein sequence ID" value="CAG7563069.1"/>
    <property type="molecule type" value="Genomic_DNA"/>
</dbReference>
<proteinExistence type="predicted"/>
<dbReference type="GO" id="GO:0005524">
    <property type="term" value="F:ATP binding"/>
    <property type="evidence" value="ECO:0007669"/>
    <property type="project" value="UniProtKB-UniRule"/>
</dbReference>
<dbReference type="InterPro" id="IPR000719">
    <property type="entry name" value="Prot_kinase_dom"/>
</dbReference>
<organism evidence="8 9">
    <name type="scientific">Fusarium equiseti</name>
    <name type="common">Fusarium scirpi</name>
    <dbReference type="NCBI Taxonomy" id="61235"/>
    <lineage>
        <taxon>Eukaryota</taxon>
        <taxon>Fungi</taxon>
        <taxon>Dikarya</taxon>
        <taxon>Ascomycota</taxon>
        <taxon>Pezizomycotina</taxon>
        <taxon>Sordariomycetes</taxon>
        <taxon>Hypocreomycetidae</taxon>
        <taxon>Hypocreales</taxon>
        <taxon>Nectriaceae</taxon>
        <taxon>Fusarium</taxon>
        <taxon>Fusarium incarnatum-equiseti species complex</taxon>
    </lineage>
</organism>
<keyword evidence="2" id="KW-0808">Transferase</keyword>
<keyword evidence="3 6" id="KW-0547">Nucleotide-binding</keyword>
<evidence type="ECO:0000256" key="4">
    <source>
        <dbReference type="ARBA" id="ARBA00022777"/>
    </source>
</evidence>
<evidence type="ECO:0000256" key="2">
    <source>
        <dbReference type="ARBA" id="ARBA00022679"/>
    </source>
</evidence>
<evidence type="ECO:0000313" key="9">
    <source>
        <dbReference type="Proteomes" id="UP000693738"/>
    </source>
</evidence>
<accession>A0A8J2JCN5</accession>
<dbReference type="Proteomes" id="UP000693738">
    <property type="component" value="Unassembled WGS sequence"/>
</dbReference>
<dbReference type="GO" id="GO:0005634">
    <property type="term" value="C:nucleus"/>
    <property type="evidence" value="ECO:0007669"/>
    <property type="project" value="TreeGrafter"/>
</dbReference>
<protein>
    <recommendedName>
        <fullName evidence="7">Protein kinase domain-containing protein</fullName>
    </recommendedName>
</protein>
<dbReference type="PANTHER" id="PTHR45646">
    <property type="entry name" value="SERINE/THREONINE-PROTEIN KINASE DOA-RELATED"/>
    <property type="match status" value="1"/>
</dbReference>
<feature type="binding site" evidence="6">
    <location>
        <position position="89"/>
    </location>
    <ligand>
        <name>ATP</name>
        <dbReference type="ChEBI" id="CHEBI:30616"/>
    </ligand>
</feature>
<feature type="domain" description="Protein kinase" evidence="7">
    <location>
        <begin position="1"/>
        <end position="318"/>
    </location>
</feature>
<evidence type="ECO:0000256" key="5">
    <source>
        <dbReference type="ARBA" id="ARBA00022840"/>
    </source>
</evidence>